<dbReference type="PANTHER" id="PTHR31672:SF11">
    <property type="entry name" value="F-BOX PROTEIN CPR1-LIKE ISOFORM X2"/>
    <property type="match status" value="1"/>
</dbReference>
<gene>
    <name evidence="2" type="ORF">CASFOL_041280</name>
</gene>
<dbReference type="Gene3D" id="1.20.1280.50">
    <property type="match status" value="1"/>
</dbReference>
<protein>
    <recommendedName>
        <fullName evidence="1">F-box domain-containing protein</fullName>
    </recommendedName>
</protein>
<dbReference type="AlphaFoldDB" id="A0ABD3BEL6"/>
<evidence type="ECO:0000259" key="1">
    <source>
        <dbReference type="PROSITE" id="PS50181"/>
    </source>
</evidence>
<keyword evidence="3" id="KW-1185">Reference proteome</keyword>
<evidence type="ECO:0000313" key="3">
    <source>
        <dbReference type="Proteomes" id="UP001632038"/>
    </source>
</evidence>
<organism evidence="2 3">
    <name type="scientific">Castilleja foliolosa</name>
    <dbReference type="NCBI Taxonomy" id="1961234"/>
    <lineage>
        <taxon>Eukaryota</taxon>
        <taxon>Viridiplantae</taxon>
        <taxon>Streptophyta</taxon>
        <taxon>Embryophyta</taxon>
        <taxon>Tracheophyta</taxon>
        <taxon>Spermatophyta</taxon>
        <taxon>Magnoliopsida</taxon>
        <taxon>eudicotyledons</taxon>
        <taxon>Gunneridae</taxon>
        <taxon>Pentapetalae</taxon>
        <taxon>asterids</taxon>
        <taxon>lamiids</taxon>
        <taxon>Lamiales</taxon>
        <taxon>Orobanchaceae</taxon>
        <taxon>Pedicularideae</taxon>
        <taxon>Castillejinae</taxon>
        <taxon>Castilleja</taxon>
    </lineage>
</organism>
<dbReference type="PANTHER" id="PTHR31672">
    <property type="entry name" value="BNACNNG10540D PROTEIN"/>
    <property type="match status" value="1"/>
</dbReference>
<sequence length="377" mass="43666">MTNSWSKTYPPCKSNMPKATTIESLSDDVLFEILLRVSAHDLYDFTRLVCRKWYNMIHTRNFAHSHFQRLTPVLLTADRISREHAFMTMQNGRIEISKWSYVVGRPVLSSCNGLVLESNLIRKGLYITNHVTKQHFALPPLLPEKVMTRKLFGLAYVASSCAYKVVGVSYPTDRDRDLVCAIMTVGVDTDWRRRVSTQHLSLKAKKLFYWFPLTTRGFVHWAKNDCSECVLTMNVESETITEIPGPCLRDDGKSLSCRYLPTESYLSLFIGCGEFSWEVWKMKPEIGQWTKMPNINLEPQKVPKYLFFESEKRRFSGPMLGPIGWSNSLEVLFFKVCFHTGIFVAYNFRTREIDSCNLLNESMTVFLQHRSSLVWLD</sequence>
<dbReference type="SUPFAM" id="SSF81383">
    <property type="entry name" value="F-box domain"/>
    <property type="match status" value="1"/>
</dbReference>
<dbReference type="PROSITE" id="PS50181">
    <property type="entry name" value="FBOX"/>
    <property type="match status" value="1"/>
</dbReference>
<comment type="caution">
    <text evidence="2">The sequence shown here is derived from an EMBL/GenBank/DDBJ whole genome shotgun (WGS) entry which is preliminary data.</text>
</comment>
<reference evidence="3" key="1">
    <citation type="journal article" date="2024" name="IScience">
        <title>Strigolactones Initiate the Formation of Haustorium-like Structures in Castilleja.</title>
        <authorList>
            <person name="Buerger M."/>
            <person name="Peterson D."/>
            <person name="Chory J."/>
        </authorList>
    </citation>
    <scope>NUCLEOTIDE SEQUENCE [LARGE SCALE GENOMIC DNA]</scope>
</reference>
<name>A0ABD3BEL6_9LAMI</name>
<evidence type="ECO:0000313" key="2">
    <source>
        <dbReference type="EMBL" id="KAL3615619.1"/>
    </source>
</evidence>
<proteinExistence type="predicted"/>
<dbReference type="Pfam" id="PF00646">
    <property type="entry name" value="F-box"/>
    <property type="match status" value="1"/>
</dbReference>
<dbReference type="Proteomes" id="UP001632038">
    <property type="component" value="Unassembled WGS sequence"/>
</dbReference>
<dbReference type="InterPro" id="IPR050796">
    <property type="entry name" value="SCF_F-box_component"/>
</dbReference>
<feature type="domain" description="F-box" evidence="1">
    <location>
        <begin position="19"/>
        <end position="70"/>
    </location>
</feature>
<dbReference type="InterPro" id="IPR001810">
    <property type="entry name" value="F-box_dom"/>
</dbReference>
<dbReference type="EMBL" id="JAVIJP010000100">
    <property type="protein sequence ID" value="KAL3615619.1"/>
    <property type="molecule type" value="Genomic_DNA"/>
</dbReference>
<dbReference type="InterPro" id="IPR036047">
    <property type="entry name" value="F-box-like_dom_sf"/>
</dbReference>
<accession>A0ABD3BEL6</accession>